<gene>
    <name evidence="3" type="ORF">EUGRSUZ_G00431</name>
</gene>
<evidence type="ECO:0000313" key="3">
    <source>
        <dbReference type="EMBL" id="KCW62837.1"/>
    </source>
</evidence>
<dbReference type="InterPro" id="IPR035897">
    <property type="entry name" value="Toll_tir_struct_dom_sf"/>
</dbReference>
<name>A0A059B9D9_EUCGR</name>
<dbReference type="PROSITE" id="PS50104">
    <property type="entry name" value="TIR"/>
    <property type="match status" value="1"/>
</dbReference>
<evidence type="ECO:0000256" key="1">
    <source>
        <dbReference type="ARBA" id="ARBA00023027"/>
    </source>
</evidence>
<dbReference type="InterPro" id="IPR000157">
    <property type="entry name" value="TIR_dom"/>
</dbReference>
<dbReference type="GO" id="GO:0005634">
    <property type="term" value="C:nucleus"/>
    <property type="evidence" value="ECO:0000318"/>
    <property type="project" value="GO_Central"/>
</dbReference>
<dbReference type="GO" id="GO:0007165">
    <property type="term" value="P:signal transduction"/>
    <property type="evidence" value="ECO:0000318"/>
    <property type="project" value="GO_Central"/>
</dbReference>
<evidence type="ECO:0000259" key="2">
    <source>
        <dbReference type="PROSITE" id="PS50104"/>
    </source>
</evidence>
<feature type="domain" description="TIR" evidence="2">
    <location>
        <begin position="1"/>
        <end position="100"/>
    </location>
</feature>
<proteinExistence type="predicted"/>
<dbReference type="SUPFAM" id="SSF52200">
    <property type="entry name" value="Toll/Interleukin receptor TIR domain"/>
    <property type="match status" value="1"/>
</dbReference>
<keyword evidence="1" id="KW-0520">NAD</keyword>
<accession>A0A059B9D9</accession>
<dbReference type="PANTHER" id="PTHR32009:SF160">
    <property type="entry name" value="DISEASE RESISTANCE PROTEIN (TIR-NBS-LRR CLASS)"/>
    <property type="match status" value="1"/>
</dbReference>
<dbReference type="AlphaFoldDB" id="A0A059B9D9"/>
<dbReference type="EMBL" id="KK198759">
    <property type="protein sequence ID" value="KCW62837.1"/>
    <property type="molecule type" value="Genomic_DNA"/>
</dbReference>
<dbReference type="InParanoid" id="A0A059B9D9"/>
<organism evidence="3">
    <name type="scientific">Eucalyptus grandis</name>
    <name type="common">Flooded gum</name>
    <dbReference type="NCBI Taxonomy" id="71139"/>
    <lineage>
        <taxon>Eukaryota</taxon>
        <taxon>Viridiplantae</taxon>
        <taxon>Streptophyta</taxon>
        <taxon>Embryophyta</taxon>
        <taxon>Tracheophyta</taxon>
        <taxon>Spermatophyta</taxon>
        <taxon>Magnoliopsida</taxon>
        <taxon>eudicotyledons</taxon>
        <taxon>Gunneridae</taxon>
        <taxon>Pentapetalae</taxon>
        <taxon>rosids</taxon>
        <taxon>malvids</taxon>
        <taxon>Myrtales</taxon>
        <taxon>Myrtaceae</taxon>
        <taxon>Myrtoideae</taxon>
        <taxon>Eucalypteae</taxon>
        <taxon>Eucalyptus</taxon>
    </lineage>
</organism>
<reference evidence="3" key="1">
    <citation type="submission" date="2013-07" db="EMBL/GenBank/DDBJ databases">
        <title>The genome of Eucalyptus grandis.</title>
        <authorList>
            <person name="Schmutz J."/>
            <person name="Hayes R."/>
            <person name="Myburg A."/>
            <person name="Tuskan G."/>
            <person name="Grattapaglia D."/>
            <person name="Rokhsar D.S."/>
        </authorList>
    </citation>
    <scope>NUCLEOTIDE SEQUENCE</scope>
    <source>
        <tissue evidence="3">Leaf extractions</tissue>
    </source>
</reference>
<dbReference type="Gene3D" id="3.40.50.10140">
    <property type="entry name" value="Toll/interleukin-1 receptor homology (TIR) domain"/>
    <property type="match status" value="1"/>
</dbReference>
<dbReference type="PANTHER" id="PTHR32009">
    <property type="entry name" value="TMV RESISTANCE PROTEIN N-LIKE"/>
    <property type="match status" value="1"/>
</dbReference>
<sequence>MKTVIDYILDGGKEIWPAIEEAIEQSNIAVVVVSQNYHFSPWCLNELVKILECRKKGGLILLPIFWGIEARELRKPSSPFVENIGQGEEGFKQENLHQVQ</sequence>
<dbReference type="Gramene" id="KCW62837">
    <property type="protein sequence ID" value="KCW62837"/>
    <property type="gene ID" value="EUGRSUZ_G00431"/>
</dbReference>
<protein>
    <recommendedName>
        <fullName evidence="2">TIR domain-containing protein</fullName>
    </recommendedName>
</protein>
<dbReference type="Pfam" id="PF01582">
    <property type="entry name" value="TIR"/>
    <property type="match status" value="1"/>
</dbReference>
<feature type="non-terminal residue" evidence="3">
    <location>
        <position position="100"/>
    </location>
</feature>